<dbReference type="GO" id="GO:0005739">
    <property type="term" value="C:mitochondrion"/>
    <property type="evidence" value="ECO:0007669"/>
    <property type="project" value="TreeGrafter"/>
</dbReference>
<dbReference type="SUPFAM" id="SSF52540">
    <property type="entry name" value="P-loop containing nucleoside triphosphate hydrolases"/>
    <property type="match status" value="1"/>
</dbReference>
<dbReference type="InterPro" id="IPR048422">
    <property type="entry name" value="NOA1/YqeH-like_C"/>
</dbReference>
<protein>
    <recommendedName>
        <fullName evidence="6">G domain-containing protein</fullName>
    </recommendedName>
</protein>
<gene>
    <name evidence="4" type="ORF">Ddye_023179</name>
</gene>
<name>A0AAD9WSC7_9ROSI</name>
<feature type="compositionally biased region" description="Low complexity" evidence="1">
    <location>
        <begin position="602"/>
        <end position="614"/>
    </location>
</feature>
<keyword evidence="5" id="KW-1185">Reference proteome</keyword>
<organism evidence="4 5">
    <name type="scientific">Dipteronia dyeriana</name>
    <dbReference type="NCBI Taxonomy" id="168575"/>
    <lineage>
        <taxon>Eukaryota</taxon>
        <taxon>Viridiplantae</taxon>
        <taxon>Streptophyta</taxon>
        <taxon>Embryophyta</taxon>
        <taxon>Tracheophyta</taxon>
        <taxon>Spermatophyta</taxon>
        <taxon>Magnoliopsida</taxon>
        <taxon>eudicotyledons</taxon>
        <taxon>Gunneridae</taxon>
        <taxon>Pentapetalae</taxon>
        <taxon>rosids</taxon>
        <taxon>malvids</taxon>
        <taxon>Sapindales</taxon>
        <taxon>Sapindaceae</taxon>
        <taxon>Hippocastanoideae</taxon>
        <taxon>Acereae</taxon>
        <taxon>Dipteronia</taxon>
    </lineage>
</organism>
<evidence type="ECO:0000313" key="4">
    <source>
        <dbReference type="EMBL" id="KAK2641416.1"/>
    </source>
</evidence>
<reference evidence="4" key="1">
    <citation type="journal article" date="2023" name="Plant J.">
        <title>Genome sequences and population genomics provide insights into the demographic history, inbreeding, and mutation load of two 'living fossil' tree species of Dipteronia.</title>
        <authorList>
            <person name="Feng Y."/>
            <person name="Comes H.P."/>
            <person name="Chen J."/>
            <person name="Zhu S."/>
            <person name="Lu R."/>
            <person name="Zhang X."/>
            <person name="Li P."/>
            <person name="Qiu J."/>
            <person name="Olsen K.M."/>
            <person name="Qiu Y."/>
        </authorList>
    </citation>
    <scope>NUCLEOTIDE SEQUENCE</scope>
    <source>
        <strain evidence="4">KIB01</strain>
    </source>
</reference>
<feature type="region of interest" description="Disordered" evidence="1">
    <location>
        <begin position="578"/>
        <end position="614"/>
    </location>
</feature>
<evidence type="ECO:0000313" key="5">
    <source>
        <dbReference type="Proteomes" id="UP001280121"/>
    </source>
</evidence>
<proteinExistence type="predicted"/>
<evidence type="ECO:0008006" key="6">
    <source>
        <dbReference type="Google" id="ProtNLM"/>
    </source>
</evidence>
<feature type="domain" description="G" evidence="2">
    <location>
        <begin position="326"/>
        <end position="412"/>
    </location>
</feature>
<feature type="domain" description="NOA1/YqeH-like C-terminal" evidence="3">
    <location>
        <begin position="454"/>
        <end position="552"/>
    </location>
</feature>
<dbReference type="InterPro" id="IPR050896">
    <property type="entry name" value="Mito_lipid_metab_GTPase"/>
</dbReference>
<dbReference type="Pfam" id="PF21516">
    <property type="entry name" value="YqeH-like_C"/>
    <property type="match status" value="1"/>
</dbReference>
<evidence type="ECO:0000259" key="2">
    <source>
        <dbReference type="Pfam" id="PF01926"/>
    </source>
</evidence>
<dbReference type="EMBL" id="JANJYI010000007">
    <property type="protein sequence ID" value="KAK2641416.1"/>
    <property type="molecule type" value="Genomic_DNA"/>
</dbReference>
<dbReference type="CDD" id="cd01855">
    <property type="entry name" value="YqeH"/>
    <property type="match status" value="1"/>
</dbReference>
<dbReference type="InterPro" id="IPR006073">
    <property type="entry name" value="GTP-bd"/>
</dbReference>
<dbReference type="AlphaFoldDB" id="A0AAD9WSC7"/>
<dbReference type="GO" id="GO:0005525">
    <property type="term" value="F:GTP binding"/>
    <property type="evidence" value="ECO:0007669"/>
    <property type="project" value="InterPro"/>
</dbReference>
<comment type="caution">
    <text evidence="4">The sequence shown here is derived from an EMBL/GenBank/DDBJ whole genome shotgun (WGS) entry which is preliminary data.</text>
</comment>
<dbReference type="Gene3D" id="3.40.50.300">
    <property type="entry name" value="P-loop containing nucleotide triphosphate hydrolases"/>
    <property type="match status" value="1"/>
</dbReference>
<accession>A0AAD9WSC7</accession>
<dbReference type="PANTHER" id="PTHR46434:SF1">
    <property type="entry name" value="GENETIC INTERACTOR OF PROHIBITINS 3, MITOCHONDRIAL"/>
    <property type="match status" value="1"/>
</dbReference>
<evidence type="ECO:0000259" key="3">
    <source>
        <dbReference type="Pfam" id="PF21516"/>
    </source>
</evidence>
<dbReference type="PANTHER" id="PTHR46434">
    <property type="entry name" value="GENETIC INTERACTOR OF PROHIBITINS 3, MITOCHONDRIAL"/>
    <property type="match status" value="1"/>
</dbReference>
<dbReference type="InterPro" id="IPR027417">
    <property type="entry name" value="P-loop_NTPase"/>
</dbReference>
<dbReference type="Proteomes" id="UP001280121">
    <property type="component" value="Unassembled WGS sequence"/>
</dbReference>
<sequence>MYAQKSIEEMLLRARNLSQSKLKPIVSQSLTRITKPHLQNPTNSTSQLLSTTKTSLFFTSFFSSQPTSSPPPPPSSSCLAITRDGNYDDATPKNAVCPGCGVHMQDKNPKKPGYFTKPTTQNPHALRNAHLVPVSTELELSNSVKQGGFVFEPENSDNPDVQFVKKPERPVVCARCHALRHYGKVKDPTVENLLPDFDFDHTVGRKLMSASVTRSVVLMVVDASDFDGSFPRKVARIVSETIEDNKIAWKEGKSGNVPRVVLVVTKIDLLPTSLSPTRFEHWVRQRAREGGINRITKLHFVSAVKNWGLKCLMDDVVDLAGKRGNVWAIGAQNAGKSTLLNAIAKCVGGGTGRGGGEEGKKVVSHLTEAPVPGTTLGIVKVEGVFPSQAKLFDTPGLLHPHQITTRLTREEQKLVSVTKELKPRTYRIKAGYSVHIAGLMRLDVEELSVDSVYITVWASPYLPLHMGKTESVHTMLEAHFGRQLQPPIGVKRVKELGKWVRKEFKVSGNSWDSSSVDIAAAGLGWFAVGLKGEAVLGAWSYEGVDIVVRNSLLPHRSPLFEVTGFTVSKIVSKADQALNKAKRQSEGKRKQKDPEETIPAESSLLTAGSGSSSC</sequence>
<feature type="compositionally biased region" description="Basic and acidic residues" evidence="1">
    <location>
        <begin position="583"/>
        <end position="595"/>
    </location>
</feature>
<evidence type="ECO:0000256" key="1">
    <source>
        <dbReference type="SAM" id="MobiDB-lite"/>
    </source>
</evidence>
<dbReference type="Pfam" id="PF01926">
    <property type="entry name" value="MMR_HSR1"/>
    <property type="match status" value="1"/>
</dbReference>